<keyword evidence="2" id="KW-0238">DNA-binding</keyword>
<sequence>MSRASTRKTSAARIDLAEMPGHCIRRLQQVAVALFMEESAAAGVTPVQYAVLQTLTRQPGLDQRSLARAVGFDTSTIGGVLDRLEARGLLTRGLSAQDKRVRLLHLTADGEALVEELTPPMQRTQERILEPLSPAEAREFLRMMQRIIAHHGELGAGGTPAA</sequence>
<protein>
    <submittedName>
        <fullName evidence="5">MarR family transcriptional regulator</fullName>
    </submittedName>
</protein>
<dbReference type="Pfam" id="PF12802">
    <property type="entry name" value="MarR_2"/>
    <property type="match status" value="1"/>
</dbReference>
<dbReference type="PANTHER" id="PTHR33164">
    <property type="entry name" value="TRANSCRIPTIONAL REGULATOR, MARR FAMILY"/>
    <property type="match status" value="1"/>
</dbReference>
<feature type="domain" description="HTH marR-type" evidence="4">
    <location>
        <begin position="13"/>
        <end position="149"/>
    </location>
</feature>
<evidence type="ECO:0000259" key="4">
    <source>
        <dbReference type="PROSITE" id="PS50995"/>
    </source>
</evidence>
<dbReference type="PROSITE" id="PS50995">
    <property type="entry name" value="HTH_MARR_2"/>
    <property type="match status" value="1"/>
</dbReference>
<gene>
    <name evidence="5" type="ORF">IM787_01865</name>
</gene>
<dbReference type="PROSITE" id="PS01117">
    <property type="entry name" value="HTH_MARR_1"/>
    <property type="match status" value="1"/>
</dbReference>
<evidence type="ECO:0000313" key="6">
    <source>
        <dbReference type="Proteomes" id="UP000806285"/>
    </source>
</evidence>
<evidence type="ECO:0000256" key="3">
    <source>
        <dbReference type="ARBA" id="ARBA00023163"/>
    </source>
</evidence>
<dbReference type="PRINTS" id="PR00598">
    <property type="entry name" value="HTHMARR"/>
</dbReference>
<proteinExistence type="predicted"/>
<reference evidence="5 6" key="1">
    <citation type="submission" date="2020-10" db="EMBL/GenBank/DDBJ databases">
        <title>Ramlibacter sp. HM2 16S ribosomal RNA gene Genome sequencing and assembly.</title>
        <authorList>
            <person name="Kang M."/>
        </authorList>
    </citation>
    <scope>NUCLEOTIDE SEQUENCE [LARGE SCALE GENOMIC DNA]</scope>
    <source>
        <strain evidence="5 6">HM2</strain>
    </source>
</reference>
<dbReference type="InterPro" id="IPR036390">
    <property type="entry name" value="WH_DNA-bd_sf"/>
</dbReference>
<accession>A0ABR9RZP3</accession>
<name>A0ABR9RZP3_9BURK</name>
<organism evidence="5 6">
    <name type="scientific">Ramlibacter pallidus</name>
    <dbReference type="NCBI Taxonomy" id="2780087"/>
    <lineage>
        <taxon>Bacteria</taxon>
        <taxon>Pseudomonadati</taxon>
        <taxon>Pseudomonadota</taxon>
        <taxon>Betaproteobacteria</taxon>
        <taxon>Burkholderiales</taxon>
        <taxon>Comamonadaceae</taxon>
        <taxon>Ramlibacter</taxon>
    </lineage>
</organism>
<dbReference type="InterPro" id="IPR039422">
    <property type="entry name" value="MarR/SlyA-like"/>
</dbReference>
<dbReference type="InterPro" id="IPR036388">
    <property type="entry name" value="WH-like_DNA-bd_sf"/>
</dbReference>
<dbReference type="InterPro" id="IPR023187">
    <property type="entry name" value="Tscrpt_reg_MarR-type_CS"/>
</dbReference>
<dbReference type="SUPFAM" id="SSF46785">
    <property type="entry name" value="Winged helix' DNA-binding domain"/>
    <property type="match status" value="1"/>
</dbReference>
<dbReference type="SMART" id="SM00347">
    <property type="entry name" value="HTH_MARR"/>
    <property type="match status" value="1"/>
</dbReference>
<keyword evidence="6" id="KW-1185">Reference proteome</keyword>
<dbReference type="Gene3D" id="1.10.10.10">
    <property type="entry name" value="Winged helix-like DNA-binding domain superfamily/Winged helix DNA-binding domain"/>
    <property type="match status" value="1"/>
</dbReference>
<dbReference type="Proteomes" id="UP000806285">
    <property type="component" value="Unassembled WGS sequence"/>
</dbReference>
<evidence type="ECO:0000313" key="5">
    <source>
        <dbReference type="EMBL" id="MBE7366304.1"/>
    </source>
</evidence>
<keyword evidence="3" id="KW-0804">Transcription</keyword>
<evidence type="ECO:0000256" key="2">
    <source>
        <dbReference type="ARBA" id="ARBA00023125"/>
    </source>
</evidence>
<comment type="caution">
    <text evidence="5">The sequence shown here is derived from an EMBL/GenBank/DDBJ whole genome shotgun (WGS) entry which is preliminary data.</text>
</comment>
<dbReference type="InterPro" id="IPR000835">
    <property type="entry name" value="HTH_MarR-typ"/>
</dbReference>
<dbReference type="EMBL" id="JADDIV010000001">
    <property type="protein sequence ID" value="MBE7366304.1"/>
    <property type="molecule type" value="Genomic_DNA"/>
</dbReference>
<dbReference type="PANTHER" id="PTHR33164:SF95">
    <property type="entry name" value="TRANSCRIPTIONAL REGULATOR"/>
    <property type="match status" value="1"/>
</dbReference>
<evidence type="ECO:0000256" key="1">
    <source>
        <dbReference type="ARBA" id="ARBA00023015"/>
    </source>
</evidence>
<keyword evidence="1" id="KW-0805">Transcription regulation</keyword>
<dbReference type="RefSeq" id="WP_193674928.1">
    <property type="nucleotide sequence ID" value="NZ_JADDIV010000001.1"/>
</dbReference>